<dbReference type="Gramene" id="EFJ27916">
    <property type="protein sequence ID" value="EFJ27916"/>
    <property type="gene ID" value="SELMODRAFT_441437"/>
</dbReference>
<dbReference type="EMBL" id="GL377581">
    <property type="protein sequence ID" value="EFJ27916.1"/>
    <property type="molecule type" value="Genomic_DNA"/>
</dbReference>
<feature type="region of interest" description="Disordered" evidence="1">
    <location>
        <begin position="272"/>
        <end position="297"/>
    </location>
</feature>
<accession>D8RJJ4</accession>
<evidence type="ECO:0000313" key="2">
    <source>
        <dbReference type="EMBL" id="EFJ27916.1"/>
    </source>
</evidence>
<evidence type="ECO:0000313" key="3">
    <source>
        <dbReference type="Proteomes" id="UP000001514"/>
    </source>
</evidence>
<proteinExistence type="predicted"/>
<protein>
    <recommendedName>
        <fullName evidence="4">RRM domain-containing protein</fullName>
    </recommendedName>
</protein>
<dbReference type="AlphaFoldDB" id="D8RJJ4"/>
<organism evidence="3">
    <name type="scientific">Selaginella moellendorffii</name>
    <name type="common">Spikemoss</name>
    <dbReference type="NCBI Taxonomy" id="88036"/>
    <lineage>
        <taxon>Eukaryota</taxon>
        <taxon>Viridiplantae</taxon>
        <taxon>Streptophyta</taxon>
        <taxon>Embryophyta</taxon>
        <taxon>Tracheophyta</taxon>
        <taxon>Lycopodiopsida</taxon>
        <taxon>Selaginellales</taxon>
        <taxon>Selaginellaceae</taxon>
        <taxon>Selaginella</taxon>
    </lineage>
</organism>
<dbReference type="HOGENOM" id="CLU_347958_0_0_1"/>
<feature type="compositionally biased region" description="Basic and acidic residues" evidence="1">
    <location>
        <begin position="286"/>
        <end position="297"/>
    </location>
</feature>
<reference evidence="2 3" key="1">
    <citation type="journal article" date="2011" name="Science">
        <title>The Selaginella genome identifies genetic changes associated with the evolution of vascular plants.</title>
        <authorList>
            <person name="Banks J.A."/>
            <person name="Nishiyama T."/>
            <person name="Hasebe M."/>
            <person name="Bowman J.L."/>
            <person name="Gribskov M."/>
            <person name="dePamphilis C."/>
            <person name="Albert V.A."/>
            <person name="Aono N."/>
            <person name="Aoyama T."/>
            <person name="Ambrose B.A."/>
            <person name="Ashton N.W."/>
            <person name="Axtell M.J."/>
            <person name="Barker E."/>
            <person name="Barker M.S."/>
            <person name="Bennetzen J.L."/>
            <person name="Bonawitz N.D."/>
            <person name="Chapple C."/>
            <person name="Cheng C."/>
            <person name="Correa L.G."/>
            <person name="Dacre M."/>
            <person name="DeBarry J."/>
            <person name="Dreyer I."/>
            <person name="Elias M."/>
            <person name="Engstrom E.M."/>
            <person name="Estelle M."/>
            <person name="Feng L."/>
            <person name="Finet C."/>
            <person name="Floyd S.K."/>
            <person name="Frommer W.B."/>
            <person name="Fujita T."/>
            <person name="Gramzow L."/>
            <person name="Gutensohn M."/>
            <person name="Harholt J."/>
            <person name="Hattori M."/>
            <person name="Heyl A."/>
            <person name="Hirai T."/>
            <person name="Hiwatashi Y."/>
            <person name="Ishikawa M."/>
            <person name="Iwata M."/>
            <person name="Karol K.G."/>
            <person name="Koehler B."/>
            <person name="Kolukisaoglu U."/>
            <person name="Kubo M."/>
            <person name="Kurata T."/>
            <person name="Lalonde S."/>
            <person name="Li K."/>
            <person name="Li Y."/>
            <person name="Litt A."/>
            <person name="Lyons E."/>
            <person name="Manning G."/>
            <person name="Maruyama T."/>
            <person name="Michael T.P."/>
            <person name="Mikami K."/>
            <person name="Miyazaki S."/>
            <person name="Morinaga S."/>
            <person name="Murata T."/>
            <person name="Mueller-Roeber B."/>
            <person name="Nelson D.R."/>
            <person name="Obara M."/>
            <person name="Oguri Y."/>
            <person name="Olmstead R.G."/>
            <person name="Onodera N."/>
            <person name="Petersen B.L."/>
            <person name="Pils B."/>
            <person name="Prigge M."/>
            <person name="Rensing S.A."/>
            <person name="Riano-Pachon D.M."/>
            <person name="Roberts A.W."/>
            <person name="Sato Y."/>
            <person name="Scheller H.V."/>
            <person name="Schulz B."/>
            <person name="Schulz C."/>
            <person name="Shakirov E.V."/>
            <person name="Shibagaki N."/>
            <person name="Shinohara N."/>
            <person name="Shippen D.E."/>
            <person name="Soerensen I."/>
            <person name="Sotooka R."/>
            <person name="Sugimoto N."/>
            <person name="Sugita M."/>
            <person name="Sumikawa N."/>
            <person name="Tanurdzic M."/>
            <person name="Theissen G."/>
            <person name="Ulvskov P."/>
            <person name="Wakazuki S."/>
            <person name="Weng J.K."/>
            <person name="Willats W.W."/>
            <person name="Wipf D."/>
            <person name="Wolf P.G."/>
            <person name="Yang L."/>
            <person name="Zimmer A.D."/>
            <person name="Zhu Q."/>
            <person name="Mitros T."/>
            <person name="Hellsten U."/>
            <person name="Loque D."/>
            <person name="Otillar R."/>
            <person name="Salamov A."/>
            <person name="Schmutz J."/>
            <person name="Shapiro H."/>
            <person name="Lindquist E."/>
            <person name="Lucas S."/>
            <person name="Rokhsar D."/>
            <person name="Grigoriev I.V."/>
        </authorList>
    </citation>
    <scope>NUCLEOTIDE SEQUENCE [LARGE SCALE GENOMIC DNA]</scope>
</reference>
<evidence type="ECO:0008006" key="4">
    <source>
        <dbReference type="Google" id="ProtNLM"/>
    </source>
</evidence>
<keyword evidence="3" id="KW-1185">Reference proteome</keyword>
<evidence type="ECO:0000256" key="1">
    <source>
        <dbReference type="SAM" id="MobiDB-lite"/>
    </source>
</evidence>
<sequence length="811" mass="91350">MLAFQKRLERLAAGTHPREPDALAEGAPIFREEERSYSLIVRGISKKDTCPEDLQRLADGILRESFRFFPPCDEFVEKVFYCLHVDGDMGILVFSSELMAELLFFACCDETISPFSIAGKRFSLERIYDRSGEQCRMIENFLAEAAAAGPVPASKFVFLAGVPRKWEDADKLERYFNGFLESDFPFKVVTSVRVFPGAAYLECTSKAAIDRLFFRCEQDARIVTDIGQEVVICSGKILPLWRVVPGRRSQSSDASAEEQEVVFEEKRKTLEDSCATETMTSTPAGKRREVASSTREKVTVQLKDLEKQVDKVGAPAARTSTPQVEQQGEALRSPEEIIRNVHIDDSMECGTPSPRATGPSCRQVVWEPPTQRGCRVVWEEAVPPEMQRQRREFRLRQCGLVIGGLTREKFDSERVAYHFSSMLRKFQLHSDAEPEVSWRSPKEAVVAFSSENTVDRLLDNYMQFPEEFYLNSSRFWLSRPEGYHRPGAIYREGNLSTDGKAVTFDGLGVHLHREQLKGALVEAVERMLLKHGVVEKGKPLFKSFTNFETKAVAVLDEVVANALVSACVGLTVARRPLSIYTSKVQVTLFVAELPEAVGNTLDKLGQLLASGLAKMSVDHRSTIERIEWSGRSVARVTLRSEAAADALMSAYVNFTLDFCVWDMPLVIFRHERYVRPGATYRKRDRKIDLDLPPGWGDDHQQPELWQVHVAGIFPGLDPIPLMGAVNELLEMALAKHGILEQGERPFKRFYWQKGSELASLIVEEDVAAKLVDVKGLTLAGHHISFYDATVFREGEEGSPRRTGGWIEEEEK</sequence>
<name>D8RJJ4_SELML</name>
<dbReference type="KEGG" id="smo:SELMODRAFT_441437"/>
<dbReference type="InParanoid" id="D8RJJ4"/>
<dbReference type="Proteomes" id="UP000001514">
    <property type="component" value="Unassembled WGS sequence"/>
</dbReference>
<gene>
    <name evidence="2" type="ORF">SELMODRAFT_441437</name>
</gene>
<feature type="region of interest" description="Disordered" evidence="1">
    <location>
        <begin position="312"/>
        <end position="331"/>
    </location>
</feature>